<proteinExistence type="predicted"/>
<dbReference type="SUPFAM" id="SSF52540">
    <property type="entry name" value="P-loop containing nucleoside triphosphate hydrolases"/>
    <property type="match status" value="1"/>
</dbReference>
<dbReference type="AlphaFoldDB" id="A0A318XSQ2"/>
<keyword evidence="4 9" id="KW-0812">Transmembrane</keyword>
<dbReference type="Pfam" id="PF00005">
    <property type="entry name" value="ABC_tran"/>
    <property type="match status" value="1"/>
</dbReference>
<keyword evidence="8 9" id="KW-0472">Membrane</keyword>
<name>A0A318XSQ2_9FIRM</name>
<comment type="caution">
    <text evidence="12">The sequence shown here is derived from an EMBL/GenBank/DDBJ whole genome shotgun (WGS) entry which is preliminary data.</text>
</comment>
<keyword evidence="3" id="KW-1003">Cell membrane</keyword>
<dbReference type="SUPFAM" id="SSF90123">
    <property type="entry name" value="ABC transporter transmembrane region"/>
    <property type="match status" value="1"/>
</dbReference>
<dbReference type="InterPro" id="IPR036640">
    <property type="entry name" value="ABC1_TM_sf"/>
</dbReference>
<evidence type="ECO:0000256" key="4">
    <source>
        <dbReference type="ARBA" id="ARBA00022692"/>
    </source>
</evidence>
<dbReference type="PROSITE" id="PS50893">
    <property type="entry name" value="ABC_TRANSPORTER_2"/>
    <property type="match status" value="1"/>
</dbReference>
<dbReference type="SMART" id="SM00382">
    <property type="entry name" value="AAA"/>
    <property type="match status" value="1"/>
</dbReference>
<dbReference type="InterPro" id="IPR017871">
    <property type="entry name" value="ABC_transporter-like_CS"/>
</dbReference>
<keyword evidence="2" id="KW-0813">Transport</keyword>
<evidence type="ECO:0000256" key="6">
    <source>
        <dbReference type="ARBA" id="ARBA00022840"/>
    </source>
</evidence>
<organism evidence="12 13">
    <name type="scientific">Ruminiclostridium sufflavum DSM 19573</name>
    <dbReference type="NCBI Taxonomy" id="1121337"/>
    <lineage>
        <taxon>Bacteria</taxon>
        <taxon>Bacillati</taxon>
        <taxon>Bacillota</taxon>
        <taxon>Clostridia</taxon>
        <taxon>Eubacteriales</taxon>
        <taxon>Oscillospiraceae</taxon>
        <taxon>Ruminiclostridium</taxon>
    </lineage>
</organism>
<dbReference type="GO" id="GO:0005524">
    <property type="term" value="F:ATP binding"/>
    <property type="evidence" value="ECO:0007669"/>
    <property type="project" value="UniProtKB-KW"/>
</dbReference>
<evidence type="ECO:0000256" key="9">
    <source>
        <dbReference type="SAM" id="Phobius"/>
    </source>
</evidence>
<gene>
    <name evidence="12" type="ORF">LY28_00620</name>
</gene>
<dbReference type="CDD" id="cd07346">
    <property type="entry name" value="ABC_6TM_exporters"/>
    <property type="match status" value="1"/>
</dbReference>
<keyword evidence="5" id="KW-0547">Nucleotide-binding</keyword>
<evidence type="ECO:0000259" key="11">
    <source>
        <dbReference type="PROSITE" id="PS50929"/>
    </source>
</evidence>
<dbReference type="InterPro" id="IPR011527">
    <property type="entry name" value="ABC1_TM_dom"/>
</dbReference>
<reference evidence="12 13" key="1">
    <citation type="submission" date="2018-06" db="EMBL/GenBank/DDBJ databases">
        <title>Genomic Encyclopedia of Type Strains, Phase I: the one thousand microbial genomes (KMG-I) project.</title>
        <authorList>
            <person name="Kyrpides N."/>
        </authorList>
    </citation>
    <scope>NUCLEOTIDE SEQUENCE [LARGE SCALE GENOMIC DNA]</scope>
    <source>
        <strain evidence="12 13">DSM 19573</strain>
    </source>
</reference>
<evidence type="ECO:0000259" key="10">
    <source>
        <dbReference type="PROSITE" id="PS50893"/>
    </source>
</evidence>
<dbReference type="PROSITE" id="PS50929">
    <property type="entry name" value="ABC_TM1F"/>
    <property type="match status" value="1"/>
</dbReference>
<feature type="transmembrane region" description="Helical" evidence="9">
    <location>
        <begin position="262"/>
        <end position="283"/>
    </location>
</feature>
<dbReference type="GO" id="GO:0015421">
    <property type="term" value="F:ABC-type oligopeptide transporter activity"/>
    <property type="evidence" value="ECO:0007669"/>
    <property type="project" value="TreeGrafter"/>
</dbReference>
<keyword evidence="7 9" id="KW-1133">Transmembrane helix</keyword>
<evidence type="ECO:0000313" key="12">
    <source>
        <dbReference type="EMBL" id="PYG89401.1"/>
    </source>
</evidence>
<dbReference type="OrthoDB" id="9762778at2"/>
<protein>
    <submittedName>
        <fullName evidence="12">ATP-binding cassette subfamily B protein</fullName>
    </submittedName>
</protein>
<dbReference type="Pfam" id="PF00664">
    <property type="entry name" value="ABC_membrane"/>
    <property type="match status" value="1"/>
</dbReference>
<dbReference type="RefSeq" id="WP_110460698.1">
    <property type="nucleotide sequence ID" value="NZ_QKMR01000003.1"/>
</dbReference>
<comment type="subcellular location">
    <subcellularLocation>
        <location evidence="1">Cell membrane</location>
        <topology evidence="1">Multi-pass membrane protein</topology>
    </subcellularLocation>
</comment>
<evidence type="ECO:0000313" key="13">
    <source>
        <dbReference type="Proteomes" id="UP000248132"/>
    </source>
</evidence>
<dbReference type="InterPro" id="IPR039421">
    <property type="entry name" value="Type_1_exporter"/>
</dbReference>
<dbReference type="InterPro" id="IPR003593">
    <property type="entry name" value="AAA+_ATPase"/>
</dbReference>
<dbReference type="PANTHER" id="PTHR43394">
    <property type="entry name" value="ATP-DEPENDENT PERMEASE MDL1, MITOCHONDRIAL"/>
    <property type="match status" value="1"/>
</dbReference>
<feature type="domain" description="ABC transporter" evidence="10">
    <location>
        <begin position="352"/>
        <end position="587"/>
    </location>
</feature>
<evidence type="ECO:0000256" key="7">
    <source>
        <dbReference type="ARBA" id="ARBA00022989"/>
    </source>
</evidence>
<dbReference type="Gene3D" id="1.20.1560.10">
    <property type="entry name" value="ABC transporter type 1, transmembrane domain"/>
    <property type="match status" value="1"/>
</dbReference>
<dbReference type="EMBL" id="QKMR01000003">
    <property type="protein sequence ID" value="PYG89401.1"/>
    <property type="molecule type" value="Genomic_DNA"/>
</dbReference>
<dbReference type="PROSITE" id="PS00211">
    <property type="entry name" value="ABC_TRANSPORTER_1"/>
    <property type="match status" value="1"/>
</dbReference>
<evidence type="ECO:0000256" key="3">
    <source>
        <dbReference type="ARBA" id="ARBA00022475"/>
    </source>
</evidence>
<dbReference type="Proteomes" id="UP000248132">
    <property type="component" value="Unassembled WGS sequence"/>
</dbReference>
<feature type="transmembrane region" description="Helical" evidence="9">
    <location>
        <begin position="28"/>
        <end position="53"/>
    </location>
</feature>
<dbReference type="FunFam" id="3.40.50.300:FF:000221">
    <property type="entry name" value="Multidrug ABC transporter ATP-binding protein"/>
    <property type="match status" value="1"/>
</dbReference>
<dbReference type="GO" id="GO:0016887">
    <property type="term" value="F:ATP hydrolysis activity"/>
    <property type="evidence" value="ECO:0007669"/>
    <property type="project" value="InterPro"/>
</dbReference>
<dbReference type="InterPro" id="IPR003439">
    <property type="entry name" value="ABC_transporter-like_ATP-bd"/>
</dbReference>
<evidence type="ECO:0000256" key="8">
    <source>
        <dbReference type="ARBA" id="ARBA00023136"/>
    </source>
</evidence>
<evidence type="ECO:0000256" key="1">
    <source>
        <dbReference type="ARBA" id="ARBA00004651"/>
    </source>
</evidence>
<dbReference type="GO" id="GO:0005886">
    <property type="term" value="C:plasma membrane"/>
    <property type="evidence" value="ECO:0007669"/>
    <property type="project" value="UniProtKB-SubCell"/>
</dbReference>
<sequence length="603" mass="66446">MAEASKKSKEKTGVSRLFELAGSKKNKLILACLLSVVSSAARLVPFFTIYGVIREILAHYTLAGAIDMKKIYTLVAYTFCAALVYGICAFLSSSLAHGSAYDIIFELRIKLMEKLARIPSGYFTGTTQGAIKKVISDDVEQIEVFIAHHVTDISAAVSMPLFTLIYLFIMDWRLALVTLLPIFISIFLLAGSMKNPKGAQTQVDMHNAKEKMEGTIVEYIHGMPVIKIFNRTLSAFQRYEQDVSGYVSSVERAAYHFAPGIGVYYAFFGAQLLFLLPASLLLVPFASSYLDYLPLVLLFFLVGGGLKEPMENMMQMVIHSKRITEGVSRIDRILKQTEIPEEGTGNPESYDIAFEDVSFSYSENGPQAVKNVSFSLPKGTVTGIVGPSGGGKSTLAQLLLRFYEPQQGCIKIGGVNIGEIPPSRLTGLVSYVFQDSFLFHDTVENNIRMGNREAAFEALEQAAKSAGIHEVIMSLPKGYQTVIGEKDAYLSGGEKQRIAIARVFLKDTPIVILDEATAYADAENEAKIQQAFARLAQNKTVLIIAHRLKTVENANQILVLEEGELLAAGTHEELLHNCPQYGNMIAANERRDRWTIRKGVKTA</sequence>
<dbReference type="Gene3D" id="3.40.50.300">
    <property type="entry name" value="P-loop containing nucleotide triphosphate hydrolases"/>
    <property type="match status" value="1"/>
</dbReference>
<feature type="transmembrane region" description="Helical" evidence="9">
    <location>
        <begin position="164"/>
        <end position="190"/>
    </location>
</feature>
<feature type="domain" description="ABC transmembrane type-1" evidence="11">
    <location>
        <begin position="29"/>
        <end position="283"/>
    </location>
</feature>
<keyword evidence="6 12" id="KW-0067">ATP-binding</keyword>
<dbReference type="InterPro" id="IPR027417">
    <property type="entry name" value="P-loop_NTPase"/>
</dbReference>
<evidence type="ECO:0000256" key="5">
    <source>
        <dbReference type="ARBA" id="ARBA00022741"/>
    </source>
</evidence>
<feature type="transmembrane region" description="Helical" evidence="9">
    <location>
        <begin position="289"/>
        <end position="306"/>
    </location>
</feature>
<evidence type="ECO:0000256" key="2">
    <source>
        <dbReference type="ARBA" id="ARBA00022448"/>
    </source>
</evidence>
<dbReference type="PANTHER" id="PTHR43394:SF1">
    <property type="entry name" value="ATP-BINDING CASSETTE SUB-FAMILY B MEMBER 10, MITOCHONDRIAL"/>
    <property type="match status" value="1"/>
</dbReference>
<keyword evidence="13" id="KW-1185">Reference proteome</keyword>
<feature type="transmembrane region" description="Helical" evidence="9">
    <location>
        <begin position="74"/>
        <end position="92"/>
    </location>
</feature>
<accession>A0A318XSQ2</accession>